<accession>A0A1H7SUV6</accession>
<name>A0A1H7SUV6_9NOCA</name>
<dbReference type="Proteomes" id="UP000198677">
    <property type="component" value="Unassembled WGS sequence"/>
</dbReference>
<dbReference type="GO" id="GO:0006508">
    <property type="term" value="P:proteolysis"/>
    <property type="evidence" value="ECO:0007669"/>
    <property type="project" value="UniProtKB-KW"/>
</dbReference>
<evidence type="ECO:0000256" key="8">
    <source>
        <dbReference type="ARBA" id="ARBA00023136"/>
    </source>
</evidence>
<sequence>MSEAENAENPDAGANEATGGGTEVAAAQAPLRMPMLVAIAALILGLDLVTKILAVRHIKPGDPISLIGDVVTLTLVRNPGAAFSMATGMTWVLTLVAIGVVIGVIKIGRTLRSPWWALGLGLVLGGALGNLIDRIFRSPGPLQGHVVDFVSVGWWPVFNVADSAIVCGAILLVALTLFGFEPDGTRVGSKSEAAERSGADAGKAAGA</sequence>
<evidence type="ECO:0000256" key="9">
    <source>
        <dbReference type="HAMAP-Rule" id="MF_00161"/>
    </source>
</evidence>
<dbReference type="PANTHER" id="PTHR33695:SF1">
    <property type="entry name" value="LIPOPROTEIN SIGNAL PEPTIDASE"/>
    <property type="match status" value="1"/>
</dbReference>
<dbReference type="EC" id="3.4.23.36" evidence="9"/>
<dbReference type="PROSITE" id="PS00855">
    <property type="entry name" value="SPASE_II"/>
    <property type="match status" value="1"/>
</dbReference>
<feature type="transmembrane region" description="Helical" evidence="9">
    <location>
        <begin position="115"/>
        <end position="132"/>
    </location>
</feature>
<comment type="function">
    <text evidence="9 10">This protein specifically catalyzes the removal of signal peptides from prolipoproteins.</text>
</comment>
<reference evidence="13" key="1">
    <citation type="submission" date="2016-10" db="EMBL/GenBank/DDBJ databases">
        <authorList>
            <person name="Varghese N."/>
            <person name="Submissions S."/>
        </authorList>
    </citation>
    <scope>NUCLEOTIDE SEQUENCE [LARGE SCALE GENOMIC DNA]</scope>
    <source>
        <strain evidence="13">DSM 44675</strain>
    </source>
</reference>
<dbReference type="EMBL" id="FOAW01000014">
    <property type="protein sequence ID" value="SEL76363.1"/>
    <property type="molecule type" value="Genomic_DNA"/>
</dbReference>
<keyword evidence="8 9" id="KW-0472">Membrane</keyword>
<comment type="similarity">
    <text evidence="1 9 11">Belongs to the peptidase A8 family.</text>
</comment>
<dbReference type="PANTHER" id="PTHR33695">
    <property type="entry name" value="LIPOPROTEIN SIGNAL PEPTIDASE"/>
    <property type="match status" value="1"/>
</dbReference>
<dbReference type="NCBIfam" id="TIGR00077">
    <property type="entry name" value="lspA"/>
    <property type="match status" value="1"/>
</dbReference>
<dbReference type="RefSeq" id="WP_072751616.1">
    <property type="nucleotide sequence ID" value="NZ_FOAW01000014.1"/>
</dbReference>
<dbReference type="GO" id="GO:0005886">
    <property type="term" value="C:plasma membrane"/>
    <property type="evidence" value="ECO:0007669"/>
    <property type="project" value="UniProtKB-SubCell"/>
</dbReference>
<evidence type="ECO:0000256" key="10">
    <source>
        <dbReference type="RuleBase" id="RU000594"/>
    </source>
</evidence>
<evidence type="ECO:0000256" key="11">
    <source>
        <dbReference type="RuleBase" id="RU004181"/>
    </source>
</evidence>
<feature type="transmembrane region" description="Helical" evidence="9">
    <location>
        <begin position="152"/>
        <end position="180"/>
    </location>
</feature>
<gene>
    <name evidence="9" type="primary">lspA</name>
    <name evidence="12" type="ORF">SAMN05444583_11466</name>
</gene>
<keyword evidence="13" id="KW-1185">Reference proteome</keyword>
<evidence type="ECO:0000256" key="6">
    <source>
        <dbReference type="ARBA" id="ARBA00022801"/>
    </source>
</evidence>
<evidence type="ECO:0000256" key="2">
    <source>
        <dbReference type="ARBA" id="ARBA00022475"/>
    </source>
</evidence>
<organism evidence="12 13">
    <name type="scientific">Rhodococcus maanshanensis</name>
    <dbReference type="NCBI Taxonomy" id="183556"/>
    <lineage>
        <taxon>Bacteria</taxon>
        <taxon>Bacillati</taxon>
        <taxon>Actinomycetota</taxon>
        <taxon>Actinomycetes</taxon>
        <taxon>Mycobacteriales</taxon>
        <taxon>Nocardiaceae</taxon>
        <taxon>Rhodococcus</taxon>
    </lineage>
</organism>
<dbReference type="GO" id="GO:0004190">
    <property type="term" value="F:aspartic-type endopeptidase activity"/>
    <property type="evidence" value="ECO:0007669"/>
    <property type="project" value="UniProtKB-UniRule"/>
</dbReference>
<keyword evidence="5 9" id="KW-0064">Aspartyl protease</keyword>
<feature type="transmembrane region" description="Helical" evidence="9">
    <location>
        <begin position="35"/>
        <end position="54"/>
    </location>
</feature>
<comment type="catalytic activity">
    <reaction evidence="9 10">
        <text>Release of signal peptides from bacterial membrane prolipoproteins. Hydrolyzes -Xaa-Yaa-Zaa-|-(S,diacylglyceryl)Cys-, in which Xaa is hydrophobic (preferably Leu), and Yaa (Ala or Ser) and Zaa (Gly or Ala) have small, neutral side chains.</text>
        <dbReference type="EC" id="3.4.23.36"/>
    </reaction>
</comment>
<evidence type="ECO:0000256" key="1">
    <source>
        <dbReference type="ARBA" id="ARBA00006139"/>
    </source>
</evidence>
<dbReference type="OrthoDB" id="4308908at2"/>
<keyword evidence="3 9" id="KW-0645">Protease</keyword>
<dbReference type="AlphaFoldDB" id="A0A1H7SUV6"/>
<evidence type="ECO:0000256" key="3">
    <source>
        <dbReference type="ARBA" id="ARBA00022670"/>
    </source>
</evidence>
<keyword evidence="2 9" id="KW-1003">Cell membrane</keyword>
<dbReference type="InterPro" id="IPR001872">
    <property type="entry name" value="Peptidase_A8"/>
</dbReference>
<feature type="active site" evidence="9">
    <location>
        <position position="148"/>
    </location>
</feature>
<dbReference type="Pfam" id="PF01252">
    <property type="entry name" value="Peptidase_A8"/>
    <property type="match status" value="1"/>
</dbReference>
<evidence type="ECO:0000256" key="7">
    <source>
        <dbReference type="ARBA" id="ARBA00022989"/>
    </source>
</evidence>
<comment type="subcellular location">
    <subcellularLocation>
        <location evidence="9">Cell membrane</location>
        <topology evidence="9">Multi-pass membrane protein</topology>
    </subcellularLocation>
</comment>
<keyword evidence="7 9" id="KW-1133">Transmembrane helix</keyword>
<evidence type="ECO:0000313" key="13">
    <source>
        <dbReference type="Proteomes" id="UP000198677"/>
    </source>
</evidence>
<dbReference type="PRINTS" id="PR00781">
    <property type="entry name" value="LIPOSIGPTASE"/>
</dbReference>
<evidence type="ECO:0000256" key="4">
    <source>
        <dbReference type="ARBA" id="ARBA00022692"/>
    </source>
</evidence>
<keyword evidence="4 9" id="KW-0812">Transmembrane</keyword>
<feature type="transmembrane region" description="Helical" evidence="9">
    <location>
        <begin position="81"/>
        <end position="103"/>
    </location>
</feature>
<dbReference type="HAMAP" id="MF_00161">
    <property type="entry name" value="LspA"/>
    <property type="match status" value="1"/>
</dbReference>
<protein>
    <recommendedName>
        <fullName evidence="9">Lipoprotein signal peptidase</fullName>
        <ecNumber evidence="9">3.4.23.36</ecNumber>
    </recommendedName>
    <alternativeName>
        <fullName evidence="9">Prolipoprotein signal peptidase</fullName>
    </alternativeName>
    <alternativeName>
        <fullName evidence="9">Signal peptidase II</fullName>
        <shortName evidence="9">SPase II</shortName>
    </alternativeName>
</protein>
<evidence type="ECO:0000313" key="12">
    <source>
        <dbReference type="EMBL" id="SEL76363.1"/>
    </source>
</evidence>
<evidence type="ECO:0000256" key="5">
    <source>
        <dbReference type="ARBA" id="ARBA00022750"/>
    </source>
</evidence>
<keyword evidence="6 9" id="KW-0378">Hydrolase</keyword>
<comment type="pathway">
    <text evidence="9">Protein modification; lipoprotein biosynthesis (signal peptide cleavage).</text>
</comment>
<proteinExistence type="inferred from homology"/>
<dbReference type="UniPathway" id="UPA00665"/>
<feature type="active site" evidence="9">
    <location>
        <position position="162"/>
    </location>
</feature>